<evidence type="ECO:0000259" key="1">
    <source>
        <dbReference type="PROSITE" id="PS50013"/>
    </source>
</evidence>
<dbReference type="SUPFAM" id="SSF54160">
    <property type="entry name" value="Chromo domain-like"/>
    <property type="match status" value="1"/>
</dbReference>
<sequence length="170" mass="19838">MKDILTLTQFKLLKILLLESYQQKYNQYSKITSNELYPPKSCLKDFWALFNPEESQHSFLPSQPSQWKSIHAVFHISPLEPVKTATIANRHKEPPPPIIIEGEEEWEISQILDSKLKRGKLSYLVEWRGFSQHPEGSIWEPAESRKHFPELVKKFYSLHPDKPGPKSSRA</sequence>
<dbReference type="InterPro" id="IPR016197">
    <property type="entry name" value="Chromo-like_dom_sf"/>
</dbReference>
<name>A0A9Q3C0S2_9BASI</name>
<dbReference type="Gene3D" id="2.40.50.40">
    <property type="match status" value="1"/>
</dbReference>
<proteinExistence type="predicted"/>
<evidence type="ECO:0000313" key="2">
    <source>
        <dbReference type="EMBL" id="MBW0474843.1"/>
    </source>
</evidence>
<dbReference type="InterPro" id="IPR000953">
    <property type="entry name" value="Chromo/chromo_shadow_dom"/>
</dbReference>
<dbReference type="Pfam" id="PF00385">
    <property type="entry name" value="Chromo"/>
    <property type="match status" value="1"/>
</dbReference>
<feature type="domain" description="Chromo" evidence="1">
    <location>
        <begin position="106"/>
        <end position="167"/>
    </location>
</feature>
<dbReference type="GO" id="GO:0006338">
    <property type="term" value="P:chromatin remodeling"/>
    <property type="evidence" value="ECO:0007669"/>
    <property type="project" value="UniProtKB-ARBA"/>
</dbReference>
<dbReference type="CDD" id="cd00024">
    <property type="entry name" value="CD_CSD"/>
    <property type="match status" value="1"/>
</dbReference>
<dbReference type="InterPro" id="IPR023780">
    <property type="entry name" value="Chromo_domain"/>
</dbReference>
<dbReference type="AlphaFoldDB" id="A0A9Q3C0S2"/>
<reference evidence="2" key="1">
    <citation type="submission" date="2021-03" db="EMBL/GenBank/DDBJ databases">
        <title>Draft genome sequence of rust myrtle Austropuccinia psidii MF-1, a brazilian biotype.</title>
        <authorList>
            <person name="Quecine M.C."/>
            <person name="Pachon D.M.R."/>
            <person name="Bonatelli M.L."/>
            <person name="Correr F.H."/>
            <person name="Franceschini L.M."/>
            <person name="Leite T.F."/>
            <person name="Margarido G.R.A."/>
            <person name="Almeida C.A."/>
            <person name="Ferrarezi J.A."/>
            <person name="Labate C.A."/>
        </authorList>
    </citation>
    <scope>NUCLEOTIDE SEQUENCE</scope>
    <source>
        <strain evidence="2">MF-1</strain>
    </source>
</reference>
<protein>
    <recommendedName>
        <fullName evidence="1">Chromo domain-containing protein</fullName>
    </recommendedName>
</protein>
<dbReference type="EMBL" id="AVOT02003879">
    <property type="protein sequence ID" value="MBW0474843.1"/>
    <property type="molecule type" value="Genomic_DNA"/>
</dbReference>
<gene>
    <name evidence="2" type="ORF">O181_014558</name>
</gene>
<comment type="caution">
    <text evidence="2">The sequence shown here is derived from an EMBL/GenBank/DDBJ whole genome shotgun (WGS) entry which is preliminary data.</text>
</comment>
<evidence type="ECO:0000313" key="3">
    <source>
        <dbReference type="Proteomes" id="UP000765509"/>
    </source>
</evidence>
<accession>A0A9Q3C0S2</accession>
<dbReference type="Proteomes" id="UP000765509">
    <property type="component" value="Unassembled WGS sequence"/>
</dbReference>
<dbReference type="PROSITE" id="PS50013">
    <property type="entry name" value="CHROMO_2"/>
    <property type="match status" value="1"/>
</dbReference>
<organism evidence="2 3">
    <name type="scientific">Austropuccinia psidii MF-1</name>
    <dbReference type="NCBI Taxonomy" id="1389203"/>
    <lineage>
        <taxon>Eukaryota</taxon>
        <taxon>Fungi</taxon>
        <taxon>Dikarya</taxon>
        <taxon>Basidiomycota</taxon>
        <taxon>Pucciniomycotina</taxon>
        <taxon>Pucciniomycetes</taxon>
        <taxon>Pucciniales</taxon>
        <taxon>Sphaerophragmiaceae</taxon>
        <taxon>Austropuccinia</taxon>
    </lineage>
</organism>
<keyword evidence="3" id="KW-1185">Reference proteome</keyword>